<evidence type="ECO:0000313" key="2">
    <source>
        <dbReference type="EMBL" id="CDM65135.1"/>
    </source>
</evidence>
<feature type="domain" description="Ice-binding protein C-terminal" evidence="1">
    <location>
        <begin position="144"/>
        <end position="167"/>
    </location>
</feature>
<keyword evidence="3" id="KW-1185">Reference proteome</keyword>
<dbReference type="STRING" id="454194.PYK22_01133"/>
<dbReference type="InterPro" id="IPR013424">
    <property type="entry name" value="Ice-binding_C"/>
</dbReference>
<dbReference type="Proteomes" id="UP000031518">
    <property type="component" value="Unassembled WGS sequence"/>
</dbReference>
<dbReference type="Pfam" id="PF07589">
    <property type="entry name" value="PEP-CTERM"/>
    <property type="match status" value="1"/>
</dbReference>
<reference evidence="2 3" key="1">
    <citation type="submission" date="2013-12" db="EMBL/GenBank/DDBJ databases">
        <authorList>
            <person name="Stott M."/>
        </authorList>
    </citation>
    <scope>NUCLEOTIDE SEQUENCE [LARGE SCALE GENOMIC DNA]</scope>
    <source>
        <strain evidence="2 3">K22</strain>
    </source>
</reference>
<evidence type="ECO:0000259" key="1">
    <source>
        <dbReference type="Pfam" id="PF07589"/>
    </source>
</evidence>
<dbReference type="NCBIfam" id="TIGR02595">
    <property type="entry name" value="PEP_CTERM"/>
    <property type="match status" value="1"/>
</dbReference>
<organism evidence="2 3">
    <name type="scientific">Pyrinomonas methylaliphatogenes</name>
    <dbReference type="NCBI Taxonomy" id="454194"/>
    <lineage>
        <taxon>Bacteria</taxon>
        <taxon>Pseudomonadati</taxon>
        <taxon>Acidobacteriota</taxon>
        <taxon>Blastocatellia</taxon>
        <taxon>Blastocatellales</taxon>
        <taxon>Pyrinomonadaceae</taxon>
        <taxon>Pyrinomonas</taxon>
    </lineage>
</organism>
<sequence>MRRAILYFLLAGYLFFGQQRVRADAVTYGITPVSGGYLYSFTLINTGSTGGDLYDLLLRIPTPISNIDVSTIGAPPFWGDASGGFLSYGPIDLATSFIDWSAEIGAELPVGSSLDGFSFRSSALIQGPIQFSLNGEESFADATAVPEPAGALLLAMGAIGAIALRRKRQDAA</sequence>
<evidence type="ECO:0000313" key="3">
    <source>
        <dbReference type="Proteomes" id="UP000031518"/>
    </source>
</evidence>
<gene>
    <name evidence="2" type="ORF">PYK22_01133</name>
</gene>
<dbReference type="AlphaFoldDB" id="A0A0B6WYB8"/>
<proteinExistence type="predicted"/>
<reference evidence="2 3" key="2">
    <citation type="submission" date="2015-01" db="EMBL/GenBank/DDBJ databases">
        <title>Complete genome sequence of Pyrinomonas methylaliphatogenes type strain K22T.</title>
        <authorList>
            <person name="Lee K.C.Y."/>
            <person name="Power J.F."/>
            <person name="Dunfield P.F."/>
            <person name="Morgan X.C."/>
            <person name="Huttenhower C."/>
            <person name="Stott M.B."/>
        </authorList>
    </citation>
    <scope>NUCLEOTIDE SEQUENCE [LARGE SCALE GENOMIC DNA]</scope>
    <source>
        <strain evidence="2 3">K22</strain>
    </source>
</reference>
<dbReference type="EMBL" id="CBXV010000004">
    <property type="protein sequence ID" value="CDM65135.1"/>
    <property type="molecule type" value="Genomic_DNA"/>
</dbReference>
<accession>A0A0B6WYB8</accession>
<dbReference type="RefSeq" id="WP_041975178.1">
    <property type="nucleotide sequence ID" value="NZ_CBXV010000004.1"/>
</dbReference>
<protein>
    <submittedName>
        <fullName evidence="2">PEP-CTERM putative exosortase interaction domain-containing protein</fullName>
    </submittedName>
</protein>
<name>A0A0B6WYB8_9BACT</name>